<name>A0A1L3JCM8_9SPHN</name>
<keyword evidence="2" id="KW-0808">Transferase</keyword>
<feature type="signal peptide" evidence="1">
    <location>
        <begin position="1"/>
        <end position="23"/>
    </location>
</feature>
<evidence type="ECO:0000256" key="1">
    <source>
        <dbReference type="SAM" id="SignalP"/>
    </source>
</evidence>
<dbReference type="KEGG" id="sphl:LPB140_08805"/>
<gene>
    <name evidence="2" type="ORF">LPB140_08805</name>
</gene>
<evidence type="ECO:0000313" key="3">
    <source>
        <dbReference type="Proteomes" id="UP000242561"/>
    </source>
</evidence>
<keyword evidence="1" id="KW-0732">Signal</keyword>
<evidence type="ECO:0000313" key="2">
    <source>
        <dbReference type="EMBL" id="APG62872.1"/>
    </source>
</evidence>
<keyword evidence="2" id="KW-0489">Methyltransferase</keyword>
<dbReference type="InterPro" id="IPR029063">
    <property type="entry name" value="SAM-dependent_MTases_sf"/>
</dbReference>
<reference evidence="2 3" key="1">
    <citation type="submission" date="2016-11" db="EMBL/GenBank/DDBJ databases">
        <title>Sphingorhabdus sp. LPB0140, isolated from marine environment.</title>
        <authorList>
            <person name="Kim E."/>
            <person name="Yi H."/>
        </authorList>
    </citation>
    <scope>NUCLEOTIDE SEQUENCE [LARGE SCALE GENOMIC DNA]</scope>
    <source>
        <strain evidence="2 3">LPB0140</strain>
    </source>
</reference>
<feature type="chain" id="PRO_5013063581" evidence="1">
    <location>
        <begin position="24"/>
        <end position="286"/>
    </location>
</feature>
<dbReference type="STRING" id="1913578.LPB140_08805"/>
<accession>A0A1L3JCM8</accession>
<dbReference type="PIRSF" id="PIRSF031679">
    <property type="entry name" value="Mtase_Alr7345_prd"/>
    <property type="match status" value="1"/>
</dbReference>
<dbReference type="Gene3D" id="3.40.50.150">
    <property type="entry name" value="Vaccinia Virus protein VP39"/>
    <property type="match status" value="1"/>
</dbReference>
<proteinExistence type="predicted"/>
<dbReference type="GO" id="GO:0008168">
    <property type="term" value="F:methyltransferase activity"/>
    <property type="evidence" value="ECO:0007669"/>
    <property type="project" value="UniProtKB-KW"/>
</dbReference>
<dbReference type="OrthoDB" id="9801692at2"/>
<dbReference type="SUPFAM" id="SSF53335">
    <property type="entry name" value="S-adenosyl-L-methionine-dependent methyltransferases"/>
    <property type="match status" value="1"/>
</dbReference>
<dbReference type="InterPro" id="IPR016980">
    <property type="entry name" value="S-AdoMet-dep_MeTrfase_Alr7345"/>
</dbReference>
<organism evidence="2 3">
    <name type="scientific">Sphingorhabdus lutea</name>
    <dbReference type="NCBI Taxonomy" id="1913578"/>
    <lineage>
        <taxon>Bacteria</taxon>
        <taxon>Pseudomonadati</taxon>
        <taxon>Pseudomonadota</taxon>
        <taxon>Alphaproteobacteria</taxon>
        <taxon>Sphingomonadales</taxon>
        <taxon>Sphingomonadaceae</taxon>
        <taxon>Sphingorhabdus</taxon>
    </lineage>
</organism>
<dbReference type="AlphaFoldDB" id="A0A1L3JCM8"/>
<keyword evidence="3" id="KW-1185">Reference proteome</keyword>
<protein>
    <submittedName>
        <fullName evidence="2">Methyltransferase</fullName>
    </submittedName>
</protein>
<sequence length="286" mass="32021">MKKSLTLSAALLAASAFVAPAMAEHHGDKEAVHEQLESPLDPILASDIRKDDMARDKYRHPKDTLVFFDIRPDMKVGEYAPGGGWYSRILGPLLAEKGQYVGLFFNPDNLPFSDEAKERTRAGAAKFPEDVAKWTGISADKFPTYTMDKVPAEAKGTMDRILIIRMMHNMLRWNMADSEIAAMRDLLKDDGMIGIVQHRAKADASYALSDGNKGYLREADVIKFMEVHGFELVNSSEVNANDKDTADYENGVWTLPPAFAKKDVDKEKYEAIGESDRMTLLFKKRP</sequence>
<dbReference type="RefSeq" id="WP_072559521.1">
    <property type="nucleotide sequence ID" value="NZ_CP018154.1"/>
</dbReference>
<dbReference type="Proteomes" id="UP000242561">
    <property type="component" value="Chromosome"/>
</dbReference>
<dbReference type="EMBL" id="CP018154">
    <property type="protein sequence ID" value="APG62872.1"/>
    <property type="molecule type" value="Genomic_DNA"/>
</dbReference>
<dbReference type="GO" id="GO:0032259">
    <property type="term" value="P:methylation"/>
    <property type="evidence" value="ECO:0007669"/>
    <property type="project" value="UniProtKB-KW"/>
</dbReference>